<dbReference type="Proteomes" id="UP001345013">
    <property type="component" value="Unassembled WGS sequence"/>
</dbReference>
<comment type="caution">
    <text evidence="7">The sequence shown here is derived from an EMBL/GenBank/DDBJ whole genome shotgun (WGS) entry which is preliminary data.</text>
</comment>
<keyword evidence="3 6" id="KW-1133">Transmembrane helix</keyword>
<organism evidence="7 8">
    <name type="scientific">Lithohypha guttulata</name>
    <dbReference type="NCBI Taxonomy" id="1690604"/>
    <lineage>
        <taxon>Eukaryota</taxon>
        <taxon>Fungi</taxon>
        <taxon>Dikarya</taxon>
        <taxon>Ascomycota</taxon>
        <taxon>Pezizomycotina</taxon>
        <taxon>Eurotiomycetes</taxon>
        <taxon>Chaetothyriomycetidae</taxon>
        <taxon>Chaetothyriales</taxon>
        <taxon>Trichomeriaceae</taxon>
        <taxon>Lithohypha</taxon>
    </lineage>
</organism>
<feature type="compositionally biased region" description="Low complexity" evidence="5">
    <location>
        <begin position="14"/>
        <end position="44"/>
    </location>
</feature>
<sequence>MSRKPASDTFTRFTSTTPSLQSSSPSFTSQPPSQPTNSSDPQTSNETPRERVARLRAERNARIASTYSTTDRLLARGRRVADIAHRGTTYTLLGFSALATVVAAYGLVSLVSHNRTQKRAWIEREMDRLEGARAAFLRGEADAEQLHLLEQERAGEELSKRWQEDKKRKKEEGWFGNVRKMFGGSGDRGVDEGEKTLTERARELQRSEGAFQRDAEAGPERRTFTKGGREHELRPAAVERSAVSGVGLDEKGRPVPMGKMEAVPVAVSRHGANEVPVVAQVHTQTRRGGELDMLAENISSGAQHTGSSWWNSVFGGSRP</sequence>
<dbReference type="Pfam" id="PF14880">
    <property type="entry name" value="COX14"/>
    <property type="match status" value="1"/>
</dbReference>
<name>A0ABR0KCA0_9EURO</name>
<gene>
    <name evidence="7" type="ORF">LTR24_004365</name>
</gene>
<accession>A0ABR0KCA0</accession>
<feature type="region of interest" description="Disordered" evidence="5">
    <location>
        <begin position="204"/>
        <end position="252"/>
    </location>
</feature>
<feature type="compositionally biased region" description="Basic and acidic residues" evidence="5">
    <location>
        <begin position="204"/>
        <end position="234"/>
    </location>
</feature>
<comment type="subcellular location">
    <subcellularLocation>
        <location evidence="1">Membrane</location>
        <topology evidence="1">Single-pass membrane protein</topology>
    </subcellularLocation>
</comment>
<keyword evidence="8" id="KW-1185">Reference proteome</keyword>
<keyword evidence="2 6" id="KW-0812">Transmembrane</keyword>
<evidence type="ECO:0000313" key="7">
    <source>
        <dbReference type="EMBL" id="KAK5093377.1"/>
    </source>
</evidence>
<evidence type="ECO:0000313" key="8">
    <source>
        <dbReference type="Proteomes" id="UP001345013"/>
    </source>
</evidence>
<feature type="region of interest" description="Disordered" evidence="5">
    <location>
        <begin position="1"/>
        <end position="51"/>
    </location>
</feature>
<evidence type="ECO:0000256" key="2">
    <source>
        <dbReference type="ARBA" id="ARBA00022692"/>
    </source>
</evidence>
<evidence type="ECO:0000256" key="6">
    <source>
        <dbReference type="SAM" id="Phobius"/>
    </source>
</evidence>
<keyword evidence="4 6" id="KW-0472">Membrane</keyword>
<dbReference type="InterPro" id="IPR029208">
    <property type="entry name" value="COX14"/>
</dbReference>
<feature type="transmembrane region" description="Helical" evidence="6">
    <location>
        <begin position="88"/>
        <end position="108"/>
    </location>
</feature>
<evidence type="ECO:0008006" key="9">
    <source>
        <dbReference type="Google" id="ProtNLM"/>
    </source>
</evidence>
<protein>
    <recommendedName>
        <fullName evidence="9">Cytochrome oxidase c assembly-domain-containing protein</fullName>
    </recommendedName>
</protein>
<evidence type="ECO:0000256" key="1">
    <source>
        <dbReference type="ARBA" id="ARBA00004167"/>
    </source>
</evidence>
<dbReference type="EMBL" id="JAVRRG010000044">
    <property type="protein sequence ID" value="KAK5093377.1"/>
    <property type="molecule type" value="Genomic_DNA"/>
</dbReference>
<evidence type="ECO:0000256" key="5">
    <source>
        <dbReference type="SAM" id="MobiDB-lite"/>
    </source>
</evidence>
<proteinExistence type="predicted"/>
<evidence type="ECO:0000256" key="4">
    <source>
        <dbReference type="ARBA" id="ARBA00023136"/>
    </source>
</evidence>
<evidence type="ECO:0000256" key="3">
    <source>
        <dbReference type="ARBA" id="ARBA00022989"/>
    </source>
</evidence>
<reference evidence="7 8" key="1">
    <citation type="submission" date="2023-08" db="EMBL/GenBank/DDBJ databases">
        <title>Black Yeasts Isolated from many extreme environments.</title>
        <authorList>
            <person name="Coleine C."/>
            <person name="Stajich J.E."/>
            <person name="Selbmann L."/>
        </authorList>
    </citation>
    <scope>NUCLEOTIDE SEQUENCE [LARGE SCALE GENOMIC DNA]</scope>
    <source>
        <strain evidence="7 8">CCFEE 5885</strain>
    </source>
</reference>